<keyword evidence="6 7" id="KW-0539">Nucleus</keyword>
<evidence type="ECO:0000256" key="7">
    <source>
        <dbReference type="RuleBase" id="RU003796"/>
    </source>
</evidence>
<accession>A0A183FUJ1</accession>
<dbReference type="AlphaFoldDB" id="A0A183FUJ1"/>
<reference evidence="12" key="2">
    <citation type="submission" date="2019-09" db="UniProtKB">
        <authorList>
            <consortium name="WormBaseParasite"/>
        </authorList>
    </citation>
    <scope>IDENTIFICATION</scope>
</reference>
<feature type="coiled-coil region" evidence="8">
    <location>
        <begin position="123"/>
        <end position="150"/>
    </location>
</feature>
<reference evidence="10 11" key="1">
    <citation type="submission" date="2018-11" db="EMBL/GenBank/DDBJ databases">
        <authorList>
            <consortium name="Pathogen Informatics"/>
        </authorList>
    </citation>
    <scope>NUCLEOTIDE SEQUENCE [LARGE SCALE GENOMIC DNA]</scope>
</reference>
<proteinExistence type="inferred from homology"/>
<dbReference type="WBParaSite" id="HPBE_0001186201-mRNA-1">
    <property type="protein sequence ID" value="HPBE_0001186201-mRNA-1"/>
    <property type="gene ID" value="HPBE_0001186201"/>
</dbReference>
<dbReference type="SMART" id="SM01372">
    <property type="entry name" value="E2F_TDP"/>
    <property type="match status" value="1"/>
</dbReference>
<dbReference type="Gene3D" id="6.10.250.540">
    <property type="match status" value="1"/>
</dbReference>
<dbReference type="Pfam" id="PF16421">
    <property type="entry name" value="E2F_CC-MB"/>
    <property type="match status" value="1"/>
</dbReference>
<keyword evidence="5 7" id="KW-0804">Transcription</keyword>
<keyword evidence="11" id="KW-1185">Reference proteome</keyword>
<feature type="domain" description="E2F/DP family winged-helix DNA-binding" evidence="9">
    <location>
        <begin position="59"/>
        <end position="122"/>
    </location>
</feature>
<dbReference type="InterPro" id="IPR036390">
    <property type="entry name" value="WH_DNA-bd_sf"/>
</dbReference>
<dbReference type="EMBL" id="UZAH01027258">
    <property type="protein sequence ID" value="VDO90101.1"/>
    <property type="molecule type" value="Genomic_DNA"/>
</dbReference>
<organism evidence="11 12">
    <name type="scientific">Heligmosomoides polygyrus</name>
    <name type="common">Parasitic roundworm</name>
    <dbReference type="NCBI Taxonomy" id="6339"/>
    <lineage>
        <taxon>Eukaryota</taxon>
        <taxon>Metazoa</taxon>
        <taxon>Ecdysozoa</taxon>
        <taxon>Nematoda</taxon>
        <taxon>Chromadorea</taxon>
        <taxon>Rhabditida</taxon>
        <taxon>Rhabditina</taxon>
        <taxon>Rhabditomorpha</taxon>
        <taxon>Strongyloidea</taxon>
        <taxon>Heligmosomidae</taxon>
        <taxon>Heligmosomoides</taxon>
    </lineage>
</organism>
<evidence type="ECO:0000313" key="11">
    <source>
        <dbReference type="Proteomes" id="UP000050761"/>
    </source>
</evidence>
<evidence type="ECO:0000259" key="9">
    <source>
        <dbReference type="SMART" id="SM01372"/>
    </source>
</evidence>
<evidence type="ECO:0000256" key="2">
    <source>
        <dbReference type="ARBA" id="ARBA00010940"/>
    </source>
</evidence>
<dbReference type="InterPro" id="IPR036388">
    <property type="entry name" value="WH-like_DNA-bd_sf"/>
</dbReference>
<accession>A0A3P7YR39</accession>
<gene>
    <name evidence="10" type="ORF">HPBE_LOCUS11864</name>
</gene>
<dbReference type="SUPFAM" id="SSF46785">
    <property type="entry name" value="Winged helix' DNA-binding domain"/>
    <property type="match status" value="1"/>
</dbReference>
<evidence type="ECO:0000256" key="6">
    <source>
        <dbReference type="ARBA" id="ARBA00023242"/>
    </source>
</evidence>
<evidence type="ECO:0000313" key="12">
    <source>
        <dbReference type="WBParaSite" id="HPBE_0001186201-mRNA-1"/>
    </source>
</evidence>
<evidence type="ECO:0000313" key="10">
    <source>
        <dbReference type="EMBL" id="VDO90101.1"/>
    </source>
</evidence>
<dbReference type="GO" id="GO:0090575">
    <property type="term" value="C:RNA polymerase II transcription regulator complex"/>
    <property type="evidence" value="ECO:0007669"/>
    <property type="project" value="TreeGrafter"/>
</dbReference>
<comment type="similarity">
    <text evidence="2 7">Belongs to the E2F/DP family.</text>
</comment>
<dbReference type="InterPro" id="IPR015633">
    <property type="entry name" value="E2F"/>
</dbReference>
<dbReference type="InterPro" id="IPR037241">
    <property type="entry name" value="E2F-DP_heterodim"/>
</dbReference>
<dbReference type="GO" id="GO:0000981">
    <property type="term" value="F:DNA-binding transcription factor activity, RNA polymerase II-specific"/>
    <property type="evidence" value="ECO:0007669"/>
    <property type="project" value="TreeGrafter"/>
</dbReference>
<comment type="subcellular location">
    <subcellularLocation>
        <location evidence="1 7">Nucleus</location>
    </subcellularLocation>
</comment>
<dbReference type="GO" id="GO:0046983">
    <property type="term" value="F:protein dimerization activity"/>
    <property type="evidence" value="ECO:0007669"/>
    <property type="project" value="InterPro"/>
</dbReference>
<dbReference type="GO" id="GO:0000978">
    <property type="term" value="F:RNA polymerase II cis-regulatory region sequence-specific DNA binding"/>
    <property type="evidence" value="ECO:0007669"/>
    <property type="project" value="InterPro"/>
</dbReference>
<keyword evidence="4 7" id="KW-0238">DNA-binding</keyword>
<dbReference type="SUPFAM" id="SSF144074">
    <property type="entry name" value="E2F-DP heterodimerization region"/>
    <property type="match status" value="1"/>
</dbReference>
<dbReference type="InterPro" id="IPR032198">
    <property type="entry name" value="E2F_CC-MB"/>
</dbReference>
<evidence type="ECO:0000256" key="4">
    <source>
        <dbReference type="ARBA" id="ARBA00023125"/>
    </source>
</evidence>
<keyword evidence="8" id="KW-0175">Coiled coil</keyword>
<evidence type="ECO:0000256" key="5">
    <source>
        <dbReference type="ARBA" id="ARBA00023163"/>
    </source>
</evidence>
<dbReference type="OrthoDB" id="1743261at2759"/>
<evidence type="ECO:0000256" key="3">
    <source>
        <dbReference type="ARBA" id="ARBA00023015"/>
    </source>
</evidence>
<dbReference type="InterPro" id="IPR003316">
    <property type="entry name" value="E2F_WHTH_DNA-bd_dom"/>
</dbReference>
<dbReference type="PANTHER" id="PTHR12081">
    <property type="entry name" value="TRANSCRIPTION FACTOR E2F"/>
    <property type="match status" value="1"/>
</dbReference>
<dbReference type="FunFam" id="1.10.10.10:FF:000458">
    <property type="entry name" value="E2F-like (Mammalian transcription factor)"/>
    <property type="match status" value="1"/>
</dbReference>
<name>A0A183FUJ1_HELPZ</name>
<dbReference type="Proteomes" id="UP000050761">
    <property type="component" value="Unassembled WGS sequence"/>
</dbReference>
<protein>
    <submittedName>
        <fullName evidence="12">E2F_TDP domain-containing protein</fullName>
    </submittedName>
</protein>
<sequence>MDEPATLLSAMIKDLGNDVNKVKEEVSRYIQPSPNGHGTKSRILKVIAGNSREDHVATRMDNSLLVTTRKFLELRNLNDSVNLNDAAEALNVPKRRLYDITNVLEGIDLVEKIGKNSIRWKMNDGDALLLEALRDECKELRREEAELDSIILDLTSALNLVREDPTDKPYAYLQLRDLQSLECFSDQTLIVLKSLPDAQSVIEVADPSKTGKYQIKLKTDNYTPLRAFLCPSNSPTYANIEDVLYPKGEDQKPSVTNKACSSNEFVLPDSNVQRDPLSDLITPDKMFHDTAYPTPLKMLIEPDNHFSVNNESDAATTLLTPHANDTDPYSFPSSGLSLSDLFSSSDWELPQ</sequence>
<evidence type="ECO:0000256" key="8">
    <source>
        <dbReference type="SAM" id="Coils"/>
    </source>
</evidence>
<dbReference type="Pfam" id="PF02319">
    <property type="entry name" value="WHD_E2F_TDP"/>
    <property type="match status" value="1"/>
</dbReference>
<evidence type="ECO:0000256" key="1">
    <source>
        <dbReference type="ARBA" id="ARBA00004123"/>
    </source>
</evidence>
<dbReference type="Gene3D" id="1.10.10.10">
    <property type="entry name" value="Winged helix-like DNA-binding domain superfamily/Winged helix DNA-binding domain"/>
    <property type="match status" value="1"/>
</dbReference>
<keyword evidence="3 7" id="KW-0805">Transcription regulation</keyword>
<dbReference type="PANTHER" id="PTHR12081:SF18">
    <property type="entry name" value="TRANSCRIPTION FACTOR E2F2-RELATED"/>
    <property type="match status" value="1"/>
</dbReference>